<dbReference type="EMBL" id="ABSU01000006">
    <property type="protein sequence ID" value="EFE34425.1"/>
    <property type="molecule type" value="Genomic_DNA"/>
</dbReference>
<feature type="region of interest" description="Disordered" evidence="1">
    <location>
        <begin position="164"/>
        <end position="280"/>
    </location>
</feature>
<feature type="compositionally biased region" description="Low complexity" evidence="1">
    <location>
        <begin position="173"/>
        <end position="199"/>
    </location>
</feature>
<name>D4AQZ6_ARTBC</name>
<dbReference type="OMA" id="KMWTITA"/>
<feature type="region of interest" description="Disordered" evidence="1">
    <location>
        <begin position="1406"/>
        <end position="1434"/>
    </location>
</feature>
<dbReference type="PANTHER" id="PTHR42064:SF1">
    <property type="entry name" value="YALI0F28677P"/>
    <property type="match status" value="1"/>
</dbReference>
<evidence type="ECO:0000313" key="2">
    <source>
        <dbReference type="EMBL" id="EFE34425.1"/>
    </source>
</evidence>
<feature type="compositionally biased region" description="Basic and acidic residues" evidence="1">
    <location>
        <begin position="254"/>
        <end position="280"/>
    </location>
</feature>
<feature type="region of interest" description="Disordered" evidence="1">
    <location>
        <begin position="57"/>
        <end position="106"/>
    </location>
</feature>
<feature type="region of interest" description="Disordered" evidence="1">
    <location>
        <begin position="1"/>
        <end position="26"/>
    </location>
</feature>
<gene>
    <name evidence="2" type="ORF">ARB_06825</name>
</gene>
<dbReference type="PANTHER" id="PTHR42064">
    <property type="entry name" value="YALI0F28677P"/>
    <property type="match status" value="1"/>
</dbReference>
<organism evidence="2 3">
    <name type="scientific">Arthroderma benhamiae (strain ATCC MYA-4681 / CBS 112371)</name>
    <name type="common">Trichophyton mentagrophytes</name>
    <dbReference type="NCBI Taxonomy" id="663331"/>
    <lineage>
        <taxon>Eukaryota</taxon>
        <taxon>Fungi</taxon>
        <taxon>Dikarya</taxon>
        <taxon>Ascomycota</taxon>
        <taxon>Pezizomycotina</taxon>
        <taxon>Eurotiomycetes</taxon>
        <taxon>Eurotiomycetidae</taxon>
        <taxon>Onygenales</taxon>
        <taxon>Arthrodermataceae</taxon>
        <taxon>Trichophyton</taxon>
    </lineage>
</organism>
<dbReference type="Proteomes" id="UP000008866">
    <property type="component" value="Unassembled WGS sequence"/>
</dbReference>
<evidence type="ECO:0000313" key="3">
    <source>
        <dbReference type="Proteomes" id="UP000008866"/>
    </source>
</evidence>
<reference evidence="3" key="1">
    <citation type="journal article" date="2011" name="Genome Biol.">
        <title>Comparative and functional genomics provide insights into the pathogenicity of dermatophytic fungi.</title>
        <authorList>
            <person name="Burmester A."/>
            <person name="Shelest E."/>
            <person name="Gloeckner G."/>
            <person name="Heddergott C."/>
            <person name="Schindler S."/>
            <person name="Staib P."/>
            <person name="Heidel A."/>
            <person name="Felder M."/>
            <person name="Petzold A."/>
            <person name="Szafranski K."/>
            <person name="Feuermann M."/>
            <person name="Pedruzzi I."/>
            <person name="Priebe S."/>
            <person name="Groth M."/>
            <person name="Winkler R."/>
            <person name="Li W."/>
            <person name="Kniemeyer O."/>
            <person name="Schroeckh V."/>
            <person name="Hertweck C."/>
            <person name="Hube B."/>
            <person name="White T.C."/>
            <person name="Platzer M."/>
            <person name="Guthke R."/>
            <person name="Heitman J."/>
            <person name="Woestemeyer J."/>
            <person name="Zipfel P.F."/>
            <person name="Monod M."/>
            <person name="Brakhage A.A."/>
        </authorList>
    </citation>
    <scope>NUCLEOTIDE SEQUENCE [LARGE SCALE GENOMIC DNA]</scope>
    <source>
        <strain evidence="3">ATCC MYA-4681 / CBS 112371</strain>
    </source>
</reference>
<accession>D4AQZ6</accession>
<dbReference type="HOGENOM" id="CLU_001347_0_0_1"/>
<keyword evidence="3" id="KW-1185">Reference proteome</keyword>
<feature type="region of interest" description="Disordered" evidence="1">
    <location>
        <begin position="1487"/>
        <end position="1540"/>
    </location>
</feature>
<feature type="region of interest" description="Disordered" evidence="1">
    <location>
        <begin position="1263"/>
        <end position="1283"/>
    </location>
</feature>
<protein>
    <submittedName>
        <fullName evidence="2">Uncharacterized protein</fullName>
    </submittedName>
</protein>
<proteinExistence type="predicted"/>
<dbReference type="STRING" id="663331.D4AQZ6"/>
<feature type="compositionally biased region" description="Basic and acidic residues" evidence="1">
    <location>
        <begin position="1496"/>
        <end position="1506"/>
    </location>
</feature>
<evidence type="ECO:0000256" key="1">
    <source>
        <dbReference type="SAM" id="MobiDB-lite"/>
    </source>
</evidence>
<feature type="compositionally biased region" description="Low complexity" evidence="1">
    <location>
        <begin position="81"/>
        <end position="94"/>
    </location>
</feature>
<feature type="compositionally biased region" description="Polar residues" evidence="1">
    <location>
        <begin position="95"/>
        <end position="105"/>
    </location>
</feature>
<dbReference type="KEGG" id="abe:ARB_06825"/>
<dbReference type="GeneID" id="9520788"/>
<dbReference type="eggNOG" id="ENOG502QVDP">
    <property type="taxonomic scope" value="Eukaryota"/>
</dbReference>
<dbReference type="RefSeq" id="XP_003015065.1">
    <property type="nucleotide sequence ID" value="XM_003015019.1"/>
</dbReference>
<feature type="region of interest" description="Disordered" evidence="1">
    <location>
        <begin position="1199"/>
        <end position="1231"/>
    </location>
</feature>
<sequence>MKKTAPGSAERQLRLPRQQPSSPCRILPSPLSIIPSACAGCLAAAAAAAAAAVSPSRANSSTANSLTRPKNHPTLGTNFQPLSVSPSLRSPVGSAATTSLPQASSDHLEPCDSLRGFCSVRSVSLGARDCDGLEIDGPVLAHGNMISFQHACLPSVLAYAAATALPPSPSSSPPRCYTPTITPPTTTSTTTKTTTAHPTADAAENDTPDPPRSEHATPQSARREDDGSAARDVAPEPKAPVDPLVAGVSARLEPLGREPKTKEQEQKEPESAPEAAVKDEKKAECSLKMAPEPMISVSQFAHQFYLQRYQEAQRRASLLRISDLHVSVHYSARLLRVAAVSHKGLVDSLRLGDKSAFASVYNAVHEIREVCESAVRRSILDHDPLIGTGALKGRPHTFLHRLSAASRADLLEILTLVRTDSQFLFECISNLTPSQLSALVSPVHALEISSPSDARGRSQPSSSSSSFYKRGATHSPAFKDYAFSFERTDPLFALLFNVYSTTLDPDSSEAQLRLDVWSSTCAKLISHGGSGMYTFVGHLLNIWSGLGEWKAKAKFEMYLMDILQNGAFLLESNSRHSDMDGDAFDPMKTDVAEQFFRTSVQALFEVLDDSDGGFPARSLEFGRAIIEKLGVSDTCRRFLGYVFYQWFFGKFVHSAMCFPESHGLLLDFHVTKDARERLLGHIALYAQRQVSHILQSLPPFSYIIPKIKTHVDRMLSTLIDPVKHTPDTTPLSSHPDSSLAQSSMEQNNAGSVILLSSSDMLTILDVFFPKPPISGSPDLFSQQTSFPSSPASTFFPRSGQPHQSYEPGLFQGRLDTHSYNPPTAKTMFTTEISFQDVTKSYFVRPSKPLTPESPKNPQIRKADRIRDEILEIRESEDRPTLDHPANEDWAMLSVSGRKPVGLYATDTEQSSHQSPASRTELLRNQDKIEAAVVKIVHEFDFPQNQAFGQSSAPPTANGELSLKKWFLHAMGMCQRKSDFSGAHFWWEASLALRDAYAELGQSVADTKYLSPMYRSVTQSADLDSNMIQRCEQSFIDLKRKMDLLQSQVNKTMGIMAQLRNKMWYMTDVKNSLRYEDAKNVALALKNMALAQATQPAAESRSRAGARTLGGSFLQKPEIQVMNVMRAAKSQGGPFKLADEQVEITRKWLQRFGIDNFCRGEERIHRFCYEVKTSVNKLAGETMYDTPVLWSSELFQRERSTYDTPGTRPMSGSVRPSSIASEDSLGNPMQPPAIRSLDQLFRPPNDLPMPPLVRKSSFQSVTSDKWQTNGNASSISDSPGKTVSTATTDSIYPYWSPMQTQTQSITSASSLRSRPPSMFSDNMSYRRTEHSSHGKHTFLDGLKRNLTSLLLSDLGCPVWSCGSETDAWFSVYLNQPRVQSQMEKRTRLDRFLSQCSTSLMEEIRERDVTGGRLRRSRSTPSLGCKGHSTQKSKEKSIIRGEVDGDYSFGYEEAFEQLMDKFSRPANPYVKLEALHEMWTLVATSLSSSRDTPSLSEARLRHSMDGIHRRNSLQTRQQRRKSSDDQTPTPSSPGLSPAEAPSGLSIDAAMNETQITNTLRDLIQKYQPRTLFRDLQFISSFVPSDILNKTESGTAFLQFSLAALKLKDDVCNSMIEIADKIVCDELAQRHRHSHPISYDFSPKVGNGIKDAANMWIVTAREGNPVAQRELAILYLTHPHLLRPVTLPLTKPGDTFKAEVMYRRDQDSKSDPQNMCLALHWMQLSAAGGDELAKNWLKERQEFESIS</sequence>
<comment type="caution">
    <text evidence="2">The sequence shown here is derived from an EMBL/GenBank/DDBJ whole genome shotgun (WGS) entry which is preliminary data.</text>
</comment>
<feature type="compositionally biased region" description="Basic and acidic residues" evidence="1">
    <location>
        <begin position="209"/>
        <end position="235"/>
    </location>
</feature>
<feature type="region of interest" description="Disordered" evidence="1">
    <location>
        <begin position="450"/>
        <end position="469"/>
    </location>
</feature>
<feature type="compositionally biased region" description="Polar residues" evidence="1">
    <location>
        <begin position="57"/>
        <end position="80"/>
    </location>
</feature>